<keyword evidence="1" id="KW-0175">Coiled coil</keyword>
<feature type="transmembrane region" description="Helical" evidence="2">
    <location>
        <begin position="36"/>
        <end position="59"/>
    </location>
</feature>
<dbReference type="PANTHER" id="PTHR39176">
    <property type="entry name" value="PERIPLASMIC PROTEIN-RELATED"/>
    <property type="match status" value="1"/>
</dbReference>
<proteinExistence type="predicted"/>
<comment type="caution">
    <text evidence="4">The sequence shown here is derived from an EMBL/GenBank/DDBJ whole genome shotgun (WGS) entry which is preliminary data.</text>
</comment>
<dbReference type="RefSeq" id="WP_257560204.1">
    <property type="nucleotide sequence ID" value="NZ_JANKBY010000035.1"/>
</dbReference>
<evidence type="ECO:0000256" key="1">
    <source>
        <dbReference type="SAM" id="Coils"/>
    </source>
</evidence>
<feature type="domain" description="Lysozyme inhibitor LprI-like N-terminal" evidence="3">
    <location>
        <begin position="236"/>
        <end position="310"/>
    </location>
</feature>
<dbReference type="PANTHER" id="PTHR39176:SF1">
    <property type="entry name" value="PERIPLASMIC PROTEIN"/>
    <property type="match status" value="1"/>
</dbReference>
<feature type="transmembrane region" description="Helical" evidence="2">
    <location>
        <begin position="12"/>
        <end position="29"/>
    </location>
</feature>
<dbReference type="AlphaFoldDB" id="A0A9X2S344"/>
<name>A0A9X2S344_9FIRM</name>
<dbReference type="Proteomes" id="UP001140817">
    <property type="component" value="Unassembled WGS sequence"/>
</dbReference>
<keyword evidence="2" id="KW-0472">Membrane</keyword>
<accession>A0A9X2S344</accession>
<organism evidence="4 5">
    <name type="scientific">Terrisporobacter muris</name>
    <dbReference type="NCBI Taxonomy" id="2963284"/>
    <lineage>
        <taxon>Bacteria</taxon>
        <taxon>Bacillati</taxon>
        <taxon>Bacillota</taxon>
        <taxon>Clostridia</taxon>
        <taxon>Peptostreptococcales</taxon>
        <taxon>Peptostreptococcaceae</taxon>
        <taxon>Terrisporobacter</taxon>
    </lineage>
</organism>
<evidence type="ECO:0000313" key="5">
    <source>
        <dbReference type="Proteomes" id="UP001140817"/>
    </source>
</evidence>
<dbReference type="Gene3D" id="1.20.1270.180">
    <property type="match status" value="1"/>
</dbReference>
<dbReference type="Pfam" id="PF07007">
    <property type="entry name" value="LprI"/>
    <property type="match status" value="1"/>
</dbReference>
<reference evidence="4" key="1">
    <citation type="submission" date="2022-07" db="EMBL/GenBank/DDBJ databases">
        <title>Enhanced cultured diversity of the mouse gut microbiota enables custom-made synthetic communities.</title>
        <authorList>
            <person name="Afrizal A."/>
        </authorList>
    </citation>
    <scope>NUCLEOTIDE SEQUENCE</scope>
    <source>
        <strain evidence="4">DSM 29186</strain>
    </source>
</reference>
<gene>
    <name evidence="4" type="ORF">NSA58_04830</name>
</gene>
<evidence type="ECO:0000313" key="4">
    <source>
        <dbReference type="EMBL" id="MCR1822106.1"/>
    </source>
</evidence>
<keyword evidence="2" id="KW-0812">Transmembrane</keyword>
<keyword evidence="5" id="KW-1185">Reference proteome</keyword>
<protein>
    <submittedName>
        <fullName evidence="4">DUF1311 domain-containing protein</fullName>
    </submittedName>
</protein>
<dbReference type="InterPro" id="IPR009739">
    <property type="entry name" value="LprI-like_N"/>
</dbReference>
<dbReference type="EMBL" id="JANKBY010000035">
    <property type="protein sequence ID" value="MCR1822106.1"/>
    <property type="molecule type" value="Genomic_DNA"/>
</dbReference>
<evidence type="ECO:0000259" key="3">
    <source>
        <dbReference type="Pfam" id="PF07007"/>
    </source>
</evidence>
<keyword evidence="2" id="KW-1133">Transmembrane helix</keyword>
<evidence type="ECO:0000256" key="2">
    <source>
        <dbReference type="SAM" id="Phobius"/>
    </source>
</evidence>
<sequence>MLETIFGLLKEFSLFISLIIGLPLGYKIIKWLRSNFVFFGTPTGLISAFVAGILLPVAFINMTLEGGINIVEKNVIQMTKPKYIKYLELARESDDDMEKMEYIKKSLKKEYNTDALEYSKEVLISIAIDGEDYEKYFDVVKPEMKEEHINVIYMRIYEKLAYKEYYNKNYDVSLEYLEKAKKLGGKKNENDEDDIYVLLEEKQNEMDLNSLYDEYKDKLDSIQDEVDGLTHDGSTLEIASQVYKKWDDMLNEIYGLLKDKLPSEDFEILKEEQIQWVSDRDSEEDGIEYVDDEDYTETLATLTKERCYELIGRYMQ</sequence>
<feature type="coiled-coil region" evidence="1">
    <location>
        <begin position="205"/>
        <end position="232"/>
    </location>
</feature>